<dbReference type="SUPFAM" id="SSF53067">
    <property type="entry name" value="Actin-like ATPase domain"/>
    <property type="match status" value="1"/>
</dbReference>
<dbReference type="Pfam" id="PF01968">
    <property type="entry name" value="Hydantoinase_A"/>
    <property type="match status" value="1"/>
</dbReference>
<dbReference type="InParanoid" id="A0A4R2PI72"/>
<feature type="domain" description="Hydantoinase/oxoprolinase N-terminal" evidence="2">
    <location>
        <begin position="4"/>
        <end position="188"/>
    </location>
</feature>
<evidence type="ECO:0000259" key="3">
    <source>
        <dbReference type="Pfam" id="PF19278"/>
    </source>
</evidence>
<dbReference type="InterPro" id="IPR008040">
    <property type="entry name" value="Hydant_A_N"/>
</dbReference>
<feature type="domain" description="Acetophenone carboxylase-like C-terminal" evidence="3">
    <location>
        <begin position="510"/>
        <end position="679"/>
    </location>
</feature>
<dbReference type="InterPro" id="IPR043129">
    <property type="entry name" value="ATPase_NBD"/>
</dbReference>
<sequence>MAYRLGVDVGGTFTDLLVIDDASGRTWRAKVPSTPDDPSRAVVEGARKVCAEAGVAAGDVAVFLHGTTVATNAVLEGKGARVGLLVTEGYRQILQIARSYVPGGLAGWIVWPKPEPLAPLDCTVEVPERIDAEGRVVAALDEAELRRRLGALADRGDKPGVEALTVCLINAYVNDAHERRVAEICAEMLPDLPVTVSSAILPEMQEYERALTTVANSMVRPPVARYVRNLADSLAAWGMTAPVHLLRSDGGLMSAAKAQTAPVNLLMSGPAGGVAGALWVARHAGLDNILTLDMGGTSTDVALIEGGQPRLRRETSVGDLTVRASALDIRTVGAGGGSIAHVPELTRALRVGPESAGAQPGPVAYGRGGTRPTVTDANVVLGYLPESLLGGAMTLDRAGAERAVQGVADALGISLIEAATGIVDIANETMFGALRLVSVQQGYDPRDFALMGFGGAGPLHANALGRLMGAWPVVIPPSPGVLCAYGDATTRSRVEAQRSFNTLAPETDDATLARLLAELGGQVADDLAGEGIARADISVGFEIDVRYRGQAFELPLAADLAAFERGTGLAALARAFDDEHERLFTFNLDVAHELVNLRAMALGAAADVAPPRLARGTGDAGAARLRDHRLYIDGAERAAGLYDRARLRAGDRVPGPAVIVEMDATTLVLDGCEARVDDFGTILIHPV</sequence>
<dbReference type="OrthoDB" id="9759608at2"/>
<organism evidence="4 5">
    <name type="scientific">Rhodothalassium salexigens DSM 2132</name>
    <dbReference type="NCBI Taxonomy" id="1188247"/>
    <lineage>
        <taxon>Bacteria</taxon>
        <taxon>Pseudomonadati</taxon>
        <taxon>Pseudomonadota</taxon>
        <taxon>Alphaproteobacteria</taxon>
        <taxon>Rhodothalassiales</taxon>
        <taxon>Rhodothalassiaceae</taxon>
        <taxon>Rhodothalassium</taxon>
    </lineage>
</organism>
<dbReference type="Pfam" id="PF19278">
    <property type="entry name" value="Hydant_A_C"/>
    <property type="match status" value="1"/>
</dbReference>
<gene>
    <name evidence="4" type="ORF">EV659_10629</name>
</gene>
<evidence type="ECO:0000313" key="5">
    <source>
        <dbReference type="Proteomes" id="UP000295399"/>
    </source>
</evidence>
<dbReference type="Proteomes" id="UP000295399">
    <property type="component" value="Unassembled WGS sequence"/>
</dbReference>
<protein>
    <submittedName>
        <fullName evidence="4">N-methylhydantoinase A</fullName>
    </submittedName>
</protein>
<dbReference type="GO" id="GO:0006749">
    <property type="term" value="P:glutathione metabolic process"/>
    <property type="evidence" value="ECO:0007669"/>
    <property type="project" value="TreeGrafter"/>
</dbReference>
<name>A0A4R2PI72_RHOSA</name>
<dbReference type="InterPro" id="IPR045079">
    <property type="entry name" value="Oxoprolinase-like"/>
</dbReference>
<dbReference type="RefSeq" id="WP_132708539.1">
    <property type="nucleotide sequence ID" value="NZ_JACIGF010000006.1"/>
</dbReference>
<dbReference type="InterPro" id="IPR002821">
    <property type="entry name" value="Hydantoinase_A"/>
</dbReference>
<keyword evidence="5" id="KW-1185">Reference proteome</keyword>
<dbReference type="Gene3D" id="3.30.420.40">
    <property type="match status" value="1"/>
</dbReference>
<accession>A0A4R2PI72</accession>
<dbReference type="PANTHER" id="PTHR11365:SF23">
    <property type="entry name" value="HYPOTHETICAL 5-OXOPROLINASE (EUROFUNG)-RELATED"/>
    <property type="match status" value="1"/>
</dbReference>
<dbReference type="EMBL" id="SLXO01000006">
    <property type="protein sequence ID" value="TCP33871.1"/>
    <property type="molecule type" value="Genomic_DNA"/>
</dbReference>
<dbReference type="PANTHER" id="PTHR11365">
    <property type="entry name" value="5-OXOPROLINASE RELATED"/>
    <property type="match status" value="1"/>
</dbReference>
<proteinExistence type="predicted"/>
<feature type="domain" description="Hydantoinase A/oxoprolinase" evidence="1">
    <location>
        <begin position="209"/>
        <end position="493"/>
    </location>
</feature>
<evidence type="ECO:0000259" key="1">
    <source>
        <dbReference type="Pfam" id="PF01968"/>
    </source>
</evidence>
<evidence type="ECO:0000313" key="4">
    <source>
        <dbReference type="EMBL" id="TCP33871.1"/>
    </source>
</evidence>
<comment type="caution">
    <text evidence="4">The sequence shown here is derived from an EMBL/GenBank/DDBJ whole genome shotgun (WGS) entry which is preliminary data.</text>
</comment>
<dbReference type="InterPro" id="IPR049517">
    <property type="entry name" value="ACX-like_C"/>
</dbReference>
<dbReference type="AlphaFoldDB" id="A0A4R2PI72"/>
<evidence type="ECO:0000259" key="2">
    <source>
        <dbReference type="Pfam" id="PF05378"/>
    </source>
</evidence>
<reference evidence="4 5" key="1">
    <citation type="submission" date="2019-03" db="EMBL/GenBank/DDBJ databases">
        <title>Genomic Encyclopedia of Type Strains, Phase IV (KMG-IV): sequencing the most valuable type-strain genomes for metagenomic binning, comparative biology and taxonomic classification.</title>
        <authorList>
            <person name="Goeker M."/>
        </authorList>
    </citation>
    <scope>NUCLEOTIDE SEQUENCE [LARGE SCALE GENOMIC DNA]</scope>
    <source>
        <strain evidence="4 5">DSM 2132</strain>
    </source>
</reference>
<dbReference type="Pfam" id="PF05378">
    <property type="entry name" value="Hydant_A_N"/>
    <property type="match status" value="1"/>
</dbReference>
<dbReference type="GO" id="GO:0005829">
    <property type="term" value="C:cytosol"/>
    <property type="evidence" value="ECO:0007669"/>
    <property type="project" value="TreeGrafter"/>
</dbReference>
<dbReference type="GO" id="GO:0017168">
    <property type="term" value="F:5-oxoprolinase (ATP-hydrolyzing) activity"/>
    <property type="evidence" value="ECO:0007669"/>
    <property type="project" value="TreeGrafter"/>
</dbReference>